<keyword evidence="2" id="KW-1185">Reference proteome</keyword>
<gene>
    <name evidence="1" type="ORF">K431DRAFT_154299</name>
</gene>
<dbReference type="Proteomes" id="UP000799441">
    <property type="component" value="Unassembled WGS sequence"/>
</dbReference>
<dbReference type="AlphaFoldDB" id="A0A9P4QD39"/>
<organism evidence="1 2">
    <name type="scientific">Polychaeton citri CBS 116435</name>
    <dbReference type="NCBI Taxonomy" id="1314669"/>
    <lineage>
        <taxon>Eukaryota</taxon>
        <taxon>Fungi</taxon>
        <taxon>Dikarya</taxon>
        <taxon>Ascomycota</taxon>
        <taxon>Pezizomycotina</taxon>
        <taxon>Dothideomycetes</taxon>
        <taxon>Dothideomycetidae</taxon>
        <taxon>Capnodiales</taxon>
        <taxon>Capnodiaceae</taxon>
        <taxon>Polychaeton</taxon>
    </lineage>
</organism>
<name>A0A9P4QD39_9PEZI</name>
<dbReference type="EMBL" id="MU003772">
    <property type="protein sequence ID" value="KAF2724209.1"/>
    <property type="molecule type" value="Genomic_DNA"/>
</dbReference>
<evidence type="ECO:0000313" key="1">
    <source>
        <dbReference type="EMBL" id="KAF2724209.1"/>
    </source>
</evidence>
<comment type="caution">
    <text evidence="1">The sequence shown here is derived from an EMBL/GenBank/DDBJ whole genome shotgun (WGS) entry which is preliminary data.</text>
</comment>
<evidence type="ECO:0000313" key="2">
    <source>
        <dbReference type="Proteomes" id="UP000799441"/>
    </source>
</evidence>
<reference evidence="1" key="1">
    <citation type="journal article" date="2020" name="Stud. Mycol.">
        <title>101 Dothideomycetes genomes: a test case for predicting lifestyles and emergence of pathogens.</title>
        <authorList>
            <person name="Haridas S."/>
            <person name="Albert R."/>
            <person name="Binder M."/>
            <person name="Bloem J."/>
            <person name="Labutti K."/>
            <person name="Salamov A."/>
            <person name="Andreopoulos B."/>
            <person name="Baker S."/>
            <person name="Barry K."/>
            <person name="Bills G."/>
            <person name="Bluhm B."/>
            <person name="Cannon C."/>
            <person name="Castanera R."/>
            <person name="Culley D."/>
            <person name="Daum C."/>
            <person name="Ezra D."/>
            <person name="Gonzalez J."/>
            <person name="Henrissat B."/>
            <person name="Kuo A."/>
            <person name="Liang C."/>
            <person name="Lipzen A."/>
            <person name="Lutzoni F."/>
            <person name="Magnuson J."/>
            <person name="Mondo S."/>
            <person name="Nolan M."/>
            <person name="Ohm R."/>
            <person name="Pangilinan J."/>
            <person name="Park H.-J."/>
            <person name="Ramirez L."/>
            <person name="Alfaro M."/>
            <person name="Sun H."/>
            <person name="Tritt A."/>
            <person name="Yoshinaga Y."/>
            <person name="Zwiers L.-H."/>
            <person name="Turgeon B."/>
            <person name="Goodwin S."/>
            <person name="Spatafora J."/>
            <person name="Crous P."/>
            <person name="Grigoriev I."/>
        </authorList>
    </citation>
    <scope>NUCLEOTIDE SEQUENCE</scope>
    <source>
        <strain evidence="1">CBS 116435</strain>
    </source>
</reference>
<accession>A0A9P4QD39</accession>
<protein>
    <submittedName>
        <fullName evidence="1">Uncharacterized protein</fullName>
    </submittedName>
</protein>
<proteinExistence type="predicted"/>
<sequence>MRLGSPSHRLCAVDTLSVLSGYEVRAAEGWPILKREIDALPARRRVTAEAQFALAIPERPRLLIETRLRFARARPFPATFALSVASFSLSLPLMWGDAIGS</sequence>